<evidence type="ECO:0000256" key="1">
    <source>
        <dbReference type="SAM" id="MobiDB-lite"/>
    </source>
</evidence>
<feature type="domain" description="HTH TFE/IIEalpha-type" evidence="2">
    <location>
        <begin position="7"/>
        <end position="76"/>
    </location>
</feature>
<evidence type="ECO:0000313" key="4">
    <source>
        <dbReference type="Proteomes" id="UP000008022"/>
    </source>
</evidence>
<dbReference type="AlphaFoldDB" id="A0A0E0R3W4"/>
<dbReference type="Gramene" id="ORUFI11G02220.1">
    <property type="protein sequence ID" value="ORUFI11G02220.1"/>
    <property type="gene ID" value="ORUFI11G02220"/>
</dbReference>
<dbReference type="eggNOG" id="KOG2593">
    <property type="taxonomic scope" value="Eukaryota"/>
</dbReference>
<keyword evidence="4" id="KW-1185">Reference proteome</keyword>
<organism evidence="3 4">
    <name type="scientific">Oryza rufipogon</name>
    <name type="common">Brownbeard rice</name>
    <name type="synonym">Asian wild rice</name>
    <dbReference type="NCBI Taxonomy" id="4529"/>
    <lineage>
        <taxon>Eukaryota</taxon>
        <taxon>Viridiplantae</taxon>
        <taxon>Streptophyta</taxon>
        <taxon>Embryophyta</taxon>
        <taxon>Tracheophyta</taxon>
        <taxon>Spermatophyta</taxon>
        <taxon>Magnoliopsida</taxon>
        <taxon>Liliopsida</taxon>
        <taxon>Poales</taxon>
        <taxon>Poaceae</taxon>
        <taxon>BOP clade</taxon>
        <taxon>Oryzoideae</taxon>
        <taxon>Oryzeae</taxon>
        <taxon>Oryzinae</taxon>
        <taxon>Oryza</taxon>
    </lineage>
</organism>
<dbReference type="InterPro" id="IPR039997">
    <property type="entry name" value="TFE"/>
</dbReference>
<dbReference type="InterPro" id="IPR017919">
    <property type="entry name" value="TFIIE/TFIIEa_HTH"/>
</dbReference>
<dbReference type="PROSITE" id="PS51344">
    <property type="entry name" value="HTH_TFE_IIE"/>
    <property type="match status" value="1"/>
</dbReference>
<proteinExistence type="predicted"/>
<reference evidence="4" key="1">
    <citation type="submission" date="2013-06" db="EMBL/GenBank/DDBJ databases">
        <authorList>
            <person name="Zhao Q."/>
        </authorList>
    </citation>
    <scope>NUCLEOTIDE SEQUENCE</scope>
    <source>
        <strain evidence="4">cv. W1943</strain>
    </source>
</reference>
<name>A0A0E0R3W4_ORYRU</name>
<feature type="region of interest" description="Disordered" evidence="1">
    <location>
        <begin position="165"/>
        <end position="196"/>
    </location>
</feature>
<accession>A0A0E0R3W4</accession>
<reference evidence="3" key="2">
    <citation type="submission" date="2015-06" db="UniProtKB">
        <authorList>
            <consortium name="EnsemblPlants"/>
        </authorList>
    </citation>
    <scope>IDENTIFICATION</scope>
</reference>
<sequence length="301" mass="33833">MASMEPLNRMVRMVARAFYDDVSLARDPKSARGDNCGLAVVVLEALGRRRQWVREEDLAKALKISSKQLRRILQFLFFEEEKLGEKMSSEGDWERATIGASANGAVGSSQNSEGRYSSKPMPFLGETEVEVNFLGSTGAQEGVESGMESIKPQHSWMNRKRTVLAGEHKEENNNTANLDQSSEAKSDKKQLSEEDEMKSIQEAYAKAYYEAIQKRQEDEGKRAIQEESLACISDQPFASDAQFERRLGAKSKRDDGGESGDDGIELKVRQPTGNIEEVYKFADLNVETQEVSYNDYEWEEG</sequence>
<dbReference type="GO" id="GO:0005673">
    <property type="term" value="C:transcription factor TFIIE complex"/>
    <property type="evidence" value="ECO:0007669"/>
    <property type="project" value="TreeGrafter"/>
</dbReference>
<feature type="region of interest" description="Disordered" evidence="1">
    <location>
        <begin position="245"/>
        <end position="269"/>
    </location>
</feature>
<dbReference type="EnsemblPlants" id="ORUFI11G02220.1">
    <property type="protein sequence ID" value="ORUFI11G02220.1"/>
    <property type="gene ID" value="ORUFI11G02220"/>
</dbReference>
<dbReference type="PANTHER" id="PTHR13097:SF7">
    <property type="entry name" value="GENERAL TRANSCRIPTION FACTOR IIE SUBUNIT 1"/>
    <property type="match status" value="1"/>
</dbReference>
<feature type="compositionally biased region" description="Basic and acidic residues" evidence="1">
    <location>
        <begin position="245"/>
        <end position="256"/>
    </location>
</feature>
<dbReference type="HOGENOM" id="CLU_046063_0_0_1"/>
<dbReference type="GO" id="GO:0006367">
    <property type="term" value="P:transcription initiation at RNA polymerase II promoter"/>
    <property type="evidence" value="ECO:0007669"/>
    <property type="project" value="TreeGrafter"/>
</dbReference>
<dbReference type="PANTHER" id="PTHR13097">
    <property type="entry name" value="TRANSCRIPTION INITIATION FACTOR IIE, ALPHA SUBUNIT"/>
    <property type="match status" value="1"/>
</dbReference>
<protein>
    <recommendedName>
        <fullName evidence="2">HTH TFE/IIEalpha-type domain-containing protein</fullName>
    </recommendedName>
</protein>
<dbReference type="Proteomes" id="UP000008022">
    <property type="component" value="Unassembled WGS sequence"/>
</dbReference>
<dbReference type="STRING" id="4529.A0A0E0R3W4"/>
<evidence type="ECO:0000313" key="3">
    <source>
        <dbReference type="EnsemblPlants" id="ORUFI11G02220.1"/>
    </source>
</evidence>
<feature type="compositionally biased region" description="Basic and acidic residues" evidence="1">
    <location>
        <begin position="182"/>
        <end position="192"/>
    </location>
</feature>
<evidence type="ECO:0000259" key="2">
    <source>
        <dbReference type="PROSITE" id="PS51344"/>
    </source>
</evidence>
<dbReference type="OMA" id="WMNRKRT"/>